<keyword evidence="1" id="KW-0472">Membrane</keyword>
<sequence length="243" mass="29067">MRKKLILSFLLVSWTIFFAQNDSIVKYDESDIEPIEFSKEDLDTYKNDSAFNYEEVKTESSWWTDLTNWFYTILRRFFEWIFGVGKAEGHLAVFLEILPYLLLALFLYLAIRFFVNSNMYGIGKNKKNLNVVSLSEEEHIIKNEDIQQLIKNALADKNYRLAIRYYYLYILQLLSERELIDWQQQKTNDDYITELSESTLKNDFGKATLLYDYVWYGEFDIDHERYQKAEVVFNSLKRAITDV</sequence>
<comment type="caution">
    <text evidence="4">The sequence shown here is derived from an EMBL/GenBank/DDBJ whole genome shotgun (WGS) entry which is preliminary data.</text>
</comment>
<dbReference type="Proteomes" id="UP001355298">
    <property type="component" value="Unassembled WGS sequence"/>
</dbReference>
<evidence type="ECO:0000313" key="5">
    <source>
        <dbReference type="Proteomes" id="UP001355298"/>
    </source>
</evidence>
<keyword evidence="1" id="KW-1133">Transmembrane helix</keyword>
<evidence type="ECO:0000259" key="3">
    <source>
        <dbReference type="Pfam" id="PF13559"/>
    </source>
</evidence>
<keyword evidence="1" id="KW-0812">Transmembrane</keyword>
<feature type="signal peptide" evidence="2">
    <location>
        <begin position="1"/>
        <end position="19"/>
    </location>
</feature>
<dbReference type="Pfam" id="PF13559">
    <property type="entry name" value="DUF4129"/>
    <property type="match status" value="1"/>
</dbReference>
<evidence type="ECO:0000256" key="2">
    <source>
        <dbReference type="SAM" id="SignalP"/>
    </source>
</evidence>
<name>A0ABU6IUT7_9FLAO</name>
<evidence type="ECO:0000256" key="1">
    <source>
        <dbReference type="SAM" id="Phobius"/>
    </source>
</evidence>
<dbReference type="RefSeq" id="WP_326280279.1">
    <property type="nucleotide sequence ID" value="NZ_JAYKYV010000023.1"/>
</dbReference>
<keyword evidence="2" id="KW-0732">Signal</keyword>
<accession>A0ABU6IUT7</accession>
<keyword evidence="5" id="KW-1185">Reference proteome</keyword>
<proteinExistence type="predicted"/>
<feature type="chain" id="PRO_5046945127" evidence="2">
    <location>
        <begin position="20"/>
        <end position="243"/>
    </location>
</feature>
<dbReference type="InterPro" id="IPR025403">
    <property type="entry name" value="TgpA-like_C"/>
</dbReference>
<gene>
    <name evidence="4" type="ORF">VOP03_16145</name>
</gene>
<protein>
    <submittedName>
        <fullName evidence="4">DUF4129 domain-containing protein</fullName>
    </submittedName>
</protein>
<dbReference type="EMBL" id="JAYMGW010000023">
    <property type="protein sequence ID" value="MEC4266887.1"/>
    <property type="molecule type" value="Genomic_DNA"/>
</dbReference>
<feature type="domain" description="Protein-glutamine gamma-glutamyltransferase-like C-terminal" evidence="3">
    <location>
        <begin position="167"/>
        <end position="229"/>
    </location>
</feature>
<evidence type="ECO:0000313" key="4">
    <source>
        <dbReference type="EMBL" id="MEC4266887.1"/>
    </source>
</evidence>
<organism evidence="4 5">
    <name type="scientific">Flagellimonas halotolerans</name>
    <dbReference type="NCBI Taxonomy" id="3112164"/>
    <lineage>
        <taxon>Bacteria</taxon>
        <taxon>Pseudomonadati</taxon>
        <taxon>Bacteroidota</taxon>
        <taxon>Flavobacteriia</taxon>
        <taxon>Flavobacteriales</taxon>
        <taxon>Flavobacteriaceae</taxon>
        <taxon>Flagellimonas</taxon>
    </lineage>
</organism>
<reference evidence="4 5" key="1">
    <citation type="submission" date="2024-01" db="EMBL/GenBank/DDBJ databases">
        <title>The strains designed SYSU M86414 and SYSU M84420 isolated from the marine sediment in San Sha City (Hainan Province, China).</title>
        <authorList>
            <person name="Guo D."/>
        </authorList>
    </citation>
    <scope>NUCLEOTIDE SEQUENCE [LARGE SCALE GENOMIC DNA]</scope>
    <source>
        <strain evidence="4 5">SYSU M84420</strain>
    </source>
</reference>
<feature type="transmembrane region" description="Helical" evidence="1">
    <location>
        <begin position="97"/>
        <end position="115"/>
    </location>
</feature>